<evidence type="ECO:0000313" key="1">
    <source>
        <dbReference type="EMBL" id="KAJ2748736.1"/>
    </source>
</evidence>
<sequence length="228" mass="26144">MSVDVSGLVRDPSDGKYVQYACMRTLTLDQMTDSAISRHTVFTGALPFPGLRRLDIQYDYPFGDDTLFRGNATILKYLQLQLDYSTISVLQRHSVSTPVSHPKLRRVKIWYDEEDMPGALSTTSDYLRFVLNISGNASICSFYDISGTLEQQSELSLFNDYFHFRVLEMSEVRLDLWYAFDLIKSLPLLMVLHTSSPTIGKMPYGTMHDKLPKYVFSTYTSMEKSFQC</sequence>
<dbReference type="Proteomes" id="UP001140011">
    <property type="component" value="Unassembled WGS sequence"/>
</dbReference>
<dbReference type="AlphaFoldDB" id="A0A9W8GSP0"/>
<accession>A0A9W8GSP0</accession>
<comment type="caution">
    <text evidence="1">The sequence shown here is derived from an EMBL/GenBank/DDBJ whole genome shotgun (WGS) entry which is preliminary data.</text>
</comment>
<dbReference type="EMBL" id="JANBUH010000980">
    <property type="protein sequence ID" value="KAJ2748736.1"/>
    <property type="molecule type" value="Genomic_DNA"/>
</dbReference>
<organism evidence="1 2">
    <name type="scientific">Coemansia pectinata</name>
    <dbReference type="NCBI Taxonomy" id="1052879"/>
    <lineage>
        <taxon>Eukaryota</taxon>
        <taxon>Fungi</taxon>
        <taxon>Fungi incertae sedis</taxon>
        <taxon>Zoopagomycota</taxon>
        <taxon>Kickxellomycotina</taxon>
        <taxon>Kickxellomycetes</taxon>
        <taxon>Kickxellales</taxon>
        <taxon>Kickxellaceae</taxon>
        <taxon>Coemansia</taxon>
    </lineage>
</organism>
<reference evidence="1" key="1">
    <citation type="submission" date="2022-07" db="EMBL/GenBank/DDBJ databases">
        <title>Phylogenomic reconstructions and comparative analyses of Kickxellomycotina fungi.</title>
        <authorList>
            <person name="Reynolds N.K."/>
            <person name="Stajich J.E."/>
            <person name="Barry K."/>
            <person name="Grigoriev I.V."/>
            <person name="Crous P."/>
            <person name="Smith M.E."/>
        </authorList>
    </citation>
    <scope>NUCLEOTIDE SEQUENCE</scope>
    <source>
        <strain evidence="1">BCRC 34297</strain>
    </source>
</reference>
<proteinExistence type="predicted"/>
<protein>
    <submittedName>
        <fullName evidence="1">Uncharacterized protein</fullName>
    </submittedName>
</protein>
<evidence type="ECO:0000313" key="2">
    <source>
        <dbReference type="Proteomes" id="UP001140011"/>
    </source>
</evidence>
<keyword evidence="2" id="KW-1185">Reference proteome</keyword>
<dbReference type="OrthoDB" id="5546394at2759"/>
<name>A0A9W8GSP0_9FUNG</name>
<gene>
    <name evidence="1" type="ORF">GGI19_005987</name>
</gene>